<dbReference type="Gramene" id="Bo1g008760.1">
    <property type="protein sequence ID" value="Bo1g008760.1"/>
    <property type="gene ID" value="Bo1g008760"/>
</dbReference>
<organism evidence="1 2">
    <name type="scientific">Brassica oleracea var. oleracea</name>
    <dbReference type="NCBI Taxonomy" id="109376"/>
    <lineage>
        <taxon>Eukaryota</taxon>
        <taxon>Viridiplantae</taxon>
        <taxon>Streptophyta</taxon>
        <taxon>Embryophyta</taxon>
        <taxon>Tracheophyta</taxon>
        <taxon>Spermatophyta</taxon>
        <taxon>Magnoliopsida</taxon>
        <taxon>eudicotyledons</taxon>
        <taxon>Gunneridae</taxon>
        <taxon>Pentapetalae</taxon>
        <taxon>rosids</taxon>
        <taxon>malvids</taxon>
        <taxon>Brassicales</taxon>
        <taxon>Brassicaceae</taxon>
        <taxon>Brassiceae</taxon>
        <taxon>Brassica</taxon>
    </lineage>
</organism>
<dbReference type="KEGG" id="boe:106294668"/>
<reference evidence="1" key="2">
    <citation type="submission" date="2015-03" db="UniProtKB">
        <authorList>
            <consortium name="EnsemblPlants"/>
        </authorList>
    </citation>
    <scope>IDENTIFICATION</scope>
</reference>
<dbReference type="EnsemblPlants" id="Bo1g008760.1">
    <property type="protein sequence ID" value="Bo1g008760.1"/>
    <property type="gene ID" value="Bo1g008760"/>
</dbReference>
<accession>A0A0D3A2F0</accession>
<proteinExistence type="predicted"/>
<evidence type="ECO:0000313" key="2">
    <source>
        <dbReference type="Proteomes" id="UP000032141"/>
    </source>
</evidence>
<evidence type="ECO:0000313" key="1">
    <source>
        <dbReference type="EnsemblPlants" id="Bo1g008760.1"/>
    </source>
</evidence>
<reference evidence="1 2" key="1">
    <citation type="journal article" date="2014" name="Genome Biol.">
        <title>Transcriptome and methylome profiling reveals relics of genome dominance in the mesopolyploid Brassica oleracea.</title>
        <authorList>
            <person name="Parkin I.A."/>
            <person name="Koh C."/>
            <person name="Tang H."/>
            <person name="Robinson S.J."/>
            <person name="Kagale S."/>
            <person name="Clarke W.E."/>
            <person name="Town C.D."/>
            <person name="Nixon J."/>
            <person name="Krishnakumar V."/>
            <person name="Bidwell S.L."/>
            <person name="Denoeud F."/>
            <person name="Belcram H."/>
            <person name="Links M.G."/>
            <person name="Just J."/>
            <person name="Clarke C."/>
            <person name="Bender T."/>
            <person name="Huebert T."/>
            <person name="Mason A.S."/>
            <person name="Pires J.C."/>
            <person name="Barker G."/>
            <person name="Moore J."/>
            <person name="Walley P.G."/>
            <person name="Manoli S."/>
            <person name="Batley J."/>
            <person name="Edwards D."/>
            <person name="Nelson M.N."/>
            <person name="Wang X."/>
            <person name="Paterson A.H."/>
            <person name="King G."/>
            <person name="Bancroft I."/>
            <person name="Chalhoub B."/>
            <person name="Sharpe A.G."/>
        </authorList>
    </citation>
    <scope>NUCLEOTIDE SEQUENCE</scope>
    <source>
        <strain evidence="1 2">cv. TO1000</strain>
    </source>
</reference>
<dbReference type="RefSeq" id="XP_013585739.1">
    <property type="nucleotide sequence ID" value="XM_013730285.1"/>
</dbReference>
<name>A0A0D3A2F0_BRAOL</name>
<dbReference type="OMA" id="CAKSICC"/>
<dbReference type="Proteomes" id="UP000032141">
    <property type="component" value="Chromosome C1"/>
</dbReference>
<dbReference type="HOGENOM" id="CLU_1404217_0_0_1"/>
<dbReference type="GeneID" id="106294668"/>
<dbReference type="AlphaFoldDB" id="A0A0D3A2F0"/>
<sequence length="200" mass="22750">MMRLRVAAAAKQSRRVFSPRASESASSPEPSPVQWFKSIKAAASHCILQGLVKSCNASPLCAKSICCFATRSEKWKRRVNLLHYTGTPLTSKVFVWNNKASLIRACENVSQTYTGTLITAVVGLSGFAITHWVRHYDLKGADKRFAAIERRQRALKAYQAYMVTRFNRELNIVNQQMGKIQYEFCEMEKILQQLEKNNKK</sequence>
<protein>
    <submittedName>
        <fullName evidence="1">Uncharacterized protein</fullName>
    </submittedName>
</protein>
<keyword evidence="2" id="KW-1185">Reference proteome</keyword>